<organism evidence="10 11">
    <name type="scientific">Nocardia terrae</name>
    <dbReference type="NCBI Taxonomy" id="2675851"/>
    <lineage>
        <taxon>Bacteria</taxon>
        <taxon>Bacillati</taxon>
        <taxon>Actinomycetota</taxon>
        <taxon>Actinomycetes</taxon>
        <taxon>Mycobacteriales</taxon>
        <taxon>Nocardiaceae</taxon>
        <taxon>Nocardia</taxon>
    </lineage>
</organism>
<dbReference type="Proteomes" id="UP000466794">
    <property type="component" value="Unassembled WGS sequence"/>
</dbReference>
<feature type="transmembrane region" description="Helical" evidence="9">
    <location>
        <begin position="51"/>
        <end position="68"/>
    </location>
</feature>
<feature type="transmembrane region" description="Helical" evidence="9">
    <location>
        <begin position="258"/>
        <end position="278"/>
    </location>
</feature>
<dbReference type="PANTHER" id="PTHR36106">
    <property type="entry name" value="ANAEROBIC C4-DICARBOXYLATE TRANSPORTER DCUB"/>
    <property type="match status" value="1"/>
</dbReference>
<evidence type="ECO:0000256" key="8">
    <source>
        <dbReference type="ARBA" id="ARBA00023136"/>
    </source>
</evidence>
<dbReference type="EMBL" id="WRPP01000003">
    <property type="protein sequence ID" value="MVU79263.1"/>
    <property type="molecule type" value="Genomic_DNA"/>
</dbReference>
<evidence type="ECO:0000256" key="7">
    <source>
        <dbReference type="ARBA" id="ARBA00022989"/>
    </source>
</evidence>
<feature type="transmembrane region" description="Helical" evidence="9">
    <location>
        <begin position="133"/>
        <end position="157"/>
    </location>
</feature>
<feature type="transmembrane region" description="Helical" evidence="9">
    <location>
        <begin position="333"/>
        <end position="349"/>
    </location>
</feature>
<keyword evidence="8 9" id="KW-0472">Membrane</keyword>
<keyword evidence="4" id="KW-1003">Cell membrane</keyword>
<keyword evidence="6 9" id="KW-0812">Transmembrane</keyword>
<dbReference type="Pfam" id="PF03605">
    <property type="entry name" value="DcuA_DcuB"/>
    <property type="match status" value="1"/>
</dbReference>
<feature type="transmembrane region" description="Helical" evidence="9">
    <location>
        <begin position="355"/>
        <end position="374"/>
    </location>
</feature>
<reference evidence="10 11" key="1">
    <citation type="submission" date="2019-12" db="EMBL/GenBank/DDBJ databases">
        <title>Nocardia sp. nov. ET3-3 isolated from soil.</title>
        <authorList>
            <person name="Kanchanasin P."/>
            <person name="Tanasupawat S."/>
            <person name="Yuki M."/>
            <person name="Kudo T."/>
        </authorList>
    </citation>
    <scope>NUCLEOTIDE SEQUENCE [LARGE SCALE GENOMIC DNA]</scope>
    <source>
        <strain evidence="10 11">ET3-3</strain>
    </source>
</reference>
<evidence type="ECO:0000256" key="2">
    <source>
        <dbReference type="ARBA" id="ARBA00006413"/>
    </source>
</evidence>
<comment type="subcellular location">
    <subcellularLocation>
        <location evidence="1">Cell inner membrane</location>
        <topology evidence="1">Multi-pass membrane protein</topology>
    </subcellularLocation>
</comment>
<keyword evidence="5" id="KW-0997">Cell inner membrane</keyword>
<name>A0A7K1UY06_9NOCA</name>
<dbReference type="InterPro" id="IPR004668">
    <property type="entry name" value="Anaer_Dcu_memb_transpt"/>
</dbReference>
<dbReference type="RefSeq" id="WP_157388869.1">
    <property type="nucleotide sequence ID" value="NZ_WRPP01000003.1"/>
</dbReference>
<evidence type="ECO:0000313" key="11">
    <source>
        <dbReference type="Proteomes" id="UP000466794"/>
    </source>
</evidence>
<gene>
    <name evidence="10" type="ORF">GPX89_18710</name>
</gene>
<feature type="transmembrane region" description="Helical" evidence="9">
    <location>
        <begin position="414"/>
        <end position="434"/>
    </location>
</feature>
<dbReference type="PIRSF" id="PIRSF004539">
    <property type="entry name" value="C4-dicrbxl_trns"/>
    <property type="match status" value="1"/>
</dbReference>
<dbReference type="NCBIfam" id="TIGR00770">
    <property type="entry name" value="Dcu"/>
    <property type="match status" value="1"/>
</dbReference>
<evidence type="ECO:0000256" key="5">
    <source>
        <dbReference type="ARBA" id="ARBA00022519"/>
    </source>
</evidence>
<evidence type="ECO:0000256" key="4">
    <source>
        <dbReference type="ARBA" id="ARBA00022475"/>
    </source>
</evidence>
<dbReference type="GO" id="GO:0005886">
    <property type="term" value="C:plasma membrane"/>
    <property type="evidence" value="ECO:0007669"/>
    <property type="project" value="UniProtKB-SubCell"/>
</dbReference>
<comment type="similarity">
    <text evidence="2">Belongs to the DcuA/DcuB transporter (TC 2.A.13.1) family.</text>
</comment>
<dbReference type="NCBIfam" id="NF009136">
    <property type="entry name" value="PRK12489.1"/>
    <property type="match status" value="1"/>
</dbReference>
<feature type="transmembrane region" description="Helical" evidence="9">
    <location>
        <begin position="169"/>
        <end position="187"/>
    </location>
</feature>
<dbReference type="PANTHER" id="PTHR36106:SF1">
    <property type="entry name" value="ANAEROBIC C4-DICARBOXYLATE TRANSPORTER DCUB"/>
    <property type="match status" value="1"/>
</dbReference>
<proteinExistence type="inferred from homology"/>
<feature type="transmembrane region" description="Helical" evidence="9">
    <location>
        <begin position="89"/>
        <end position="113"/>
    </location>
</feature>
<dbReference type="GO" id="GO:0015556">
    <property type="term" value="F:C4-dicarboxylate transmembrane transporter activity"/>
    <property type="evidence" value="ECO:0007669"/>
    <property type="project" value="InterPro"/>
</dbReference>
<feature type="transmembrane region" description="Helical" evidence="9">
    <location>
        <begin position="7"/>
        <end position="39"/>
    </location>
</feature>
<evidence type="ECO:0000256" key="1">
    <source>
        <dbReference type="ARBA" id="ARBA00004429"/>
    </source>
</evidence>
<evidence type="ECO:0000313" key="10">
    <source>
        <dbReference type="EMBL" id="MVU79263.1"/>
    </source>
</evidence>
<sequence>MMMAIEGLVVILAILLGVRTGGVGIGAWGLVGLLVLVFGFHVKPGNPPVDIILIVMTVVTAASVMQTVGGTDWMVRQATRVIMSRPKAVVFLAPAMSFLFTVGAGTGFIYYALLPVIYSVAYNQKMRPERPLAMAAVASQAGILASPVSAATASLAVLLEPHGFALGKILLVTWPACIAGLFVAALVETRVGKDLADDPEFRRRLAEEHIKPPEPVDLDAKLPAAARNSALIFLGGVLLVVAMGLFSRLRPVVGGDRLSVVTTIELVMGLVAVLIFLVCKADPAEVPKQSIFGPGIVGAVAVLGLAWLANTFVAENQKQIEHGLGQAVSDHKWLFAVALAVVAMLTTSQSSTTQAIVPIGIALGLSPAVITGMWPACQGMYILPANGSQIATVAMDQTGSTRIGRFVLDHSFQLPNTLFMLVAIAIGVPLGALIG</sequence>
<evidence type="ECO:0000256" key="6">
    <source>
        <dbReference type="ARBA" id="ARBA00022692"/>
    </source>
</evidence>
<accession>A0A7K1UY06</accession>
<comment type="caution">
    <text evidence="10">The sequence shown here is derived from an EMBL/GenBank/DDBJ whole genome shotgun (WGS) entry which is preliminary data.</text>
</comment>
<dbReference type="NCBIfam" id="NF006927">
    <property type="entry name" value="PRK09412.1"/>
    <property type="match status" value="1"/>
</dbReference>
<evidence type="ECO:0000256" key="9">
    <source>
        <dbReference type="SAM" id="Phobius"/>
    </source>
</evidence>
<keyword evidence="3" id="KW-0813">Transport</keyword>
<feature type="transmembrane region" description="Helical" evidence="9">
    <location>
        <begin position="290"/>
        <end position="313"/>
    </location>
</feature>
<keyword evidence="11" id="KW-1185">Reference proteome</keyword>
<evidence type="ECO:0000256" key="3">
    <source>
        <dbReference type="ARBA" id="ARBA00022448"/>
    </source>
</evidence>
<dbReference type="AlphaFoldDB" id="A0A7K1UY06"/>
<protein>
    <submittedName>
        <fullName evidence="10">Anaerobic C4-dicarboxylate transporter</fullName>
    </submittedName>
</protein>
<keyword evidence="7 9" id="KW-1133">Transmembrane helix</keyword>
<feature type="transmembrane region" description="Helical" evidence="9">
    <location>
        <begin position="225"/>
        <end position="246"/>
    </location>
</feature>